<evidence type="ECO:0000313" key="3">
    <source>
        <dbReference type="EMBL" id="QDT58635.1"/>
    </source>
</evidence>
<dbReference type="InterPro" id="IPR002372">
    <property type="entry name" value="PQQ_rpt_dom"/>
</dbReference>
<evidence type="ECO:0000256" key="1">
    <source>
        <dbReference type="SAM" id="SignalP"/>
    </source>
</evidence>
<evidence type="ECO:0000259" key="2">
    <source>
        <dbReference type="Pfam" id="PF13360"/>
    </source>
</evidence>
<dbReference type="Gene3D" id="2.130.10.10">
    <property type="entry name" value="YVTN repeat-like/Quinoprotein amine dehydrogenase"/>
    <property type="match status" value="1"/>
</dbReference>
<protein>
    <submittedName>
        <fullName evidence="3">Outer membrane biogenesis protein BamB</fullName>
    </submittedName>
</protein>
<accession>A0A517SR76</accession>
<dbReference type="AlphaFoldDB" id="A0A517SR76"/>
<keyword evidence="1" id="KW-0732">Signal</keyword>
<dbReference type="PANTHER" id="PTHR34512">
    <property type="entry name" value="CELL SURFACE PROTEIN"/>
    <property type="match status" value="1"/>
</dbReference>
<dbReference type="InterPro" id="IPR015943">
    <property type="entry name" value="WD40/YVTN_repeat-like_dom_sf"/>
</dbReference>
<dbReference type="EMBL" id="CP036272">
    <property type="protein sequence ID" value="QDT58635.1"/>
    <property type="molecule type" value="Genomic_DNA"/>
</dbReference>
<dbReference type="SMART" id="SM00564">
    <property type="entry name" value="PQQ"/>
    <property type="match status" value="4"/>
</dbReference>
<dbReference type="OrthoDB" id="229752at2"/>
<feature type="domain" description="Pyrrolo-quinoline quinone repeat" evidence="2">
    <location>
        <begin position="87"/>
        <end position="333"/>
    </location>
</feature>
<dbReference type="InterPro" id="IPR011047">
    <property type="entry name" value="Quinoprotein_ADH-like_sf"/>
</dbReference>
<feature type="signal peptide" evidence="1">
    <location>
        <begin position="1"/>
        <end position="25"/>
    </location>
</feature>
<sequence length="413" mass="44272" precursor="true">MNFRTSFVPAACLCFLFTVASLVQAADWPQWRGPKRDAKSTETGLLKSWPEDGPPLAWKVDHVGGGFSSVSIADGKIFTLGDLEEQNYIMALSEKDGELLWKTDIGAAGGHGGYPGPRSTPTVDGGQVFAINQHGDIVCLNAATGELQWSKNLSNDFGGKMMSGWKYSESPLVDGDQVICTPGGDQGTLVALNRKTGSVIWQTKEWTDQAGYSSVIIATIHGVRQYIQLTGTSVAGIDPKTGQVLWNAARPGKTAVITTPVIKDDVVFVTSAYGVGCNGFKITRDGDAWSTEEVYANLEIANHHGGVVLLGDHVFGSSGGTFRCLELKTGELVYKDRSVGKGATVFADGCFYLRSEAGPVALIAADAGELKEISRFDQPDRSDSRAWAHPVIANGKLYLRDQGVLLCYDVKAK</sequence>
<evidence type="ECO:0000313" key="4">
    <source>
        <dbReference type="Proteomes" id="UP000315003"/>
    </source>
</evidence>
<reference evidence="3 4" key="1">
    <citation type="submission" date="2019-02" db="EMBL/GenBank/DDBJ databases">
        <title>Deep-cultivation of Planctomycetes and their phenomic and genomic characterization uncovers novel biology.</title>
        <authorList>
            <person name="Wiegand S."/>
            <person name="Jogler M."/>
            <person name="Boedeker C."/>
            <person name="Pinto D."/>
            <person name="Vollmers J."/>
            <person name="Rivas-Marin E."/>
            <person name="Kohn T."/>
            <person name="Peeters S.H."/>
            <person name="Heuer A."/>
            <person name="Rast P."/>
            <person name="Oberbeckmann S."/>
            <person name="Bunk B."/>
            <person name="Jeske O."/>
            <person name="Meyerdierks A."/>
            <person name="Storesund J.E."/>
            <person name="Kallscheuer N."/>
            <person name="Luecker S."/>
            <person name="Lage O.M."/>
            <person name="Pohl T."/>
            <person name="Merkel B.J."/>
            <person name="Hornburger P."/>
            <person name="Mueller R.-W."/>
            <person name="Bruemmer F."/>
            <person name="Labrenz M."/>
            <person name="Spormann A.M."/>
            <person name="Op den Camp H."/>
            <person name="Overmann J."/>
            <person name="Amann R."/>
            <person name="Jetten M.S.M."/>
            <person name="Mascher T."/>
            <person name="Medema M.H."/>
            <person name="Devos D.P."/>
            <person name="Kaster A.-K."/>
            <person name="Ovreas L."/>
            <person name="Rohde M."/>
            <person name="Galperin M.Y."/>
            <person name="Jogler C."/>
        </authorList>
    </citation>
    <scope>NUCLEOTIDE SEQUENCE [LARGE SCALE GENOMIC DNA]</scope>
    <source>
        <strain evidence="3 4">SV_7m_r</strain>
    </source>
</reference>
<organism evidence="3 4">
    <name type="scientific">Stieleria bergensis</name>
    <dbReference type="NCBI Taxonomy" id="2528025"/>
    <lineage>
        <taxon>Bacteria</taxon>
        <taxon>Pseudomonadati</taxon>
        <taxon>Planctomycetota</taxon>
        <taxon>Planctomycetia</taxon>
        <taxon>Pirellulales</taxon>
        <taxon>Pirellulaceae</taxon>
        <taxon>Stieleria</taxon>
    </lineage>
</organism>
<proteinExistence type="predicted"/>
<dbReference type="RefSeq" id="WP_145269917.1">
    <property type="nucleotide sequence ID" value="NZ_CP036272.1"/>
</dbReference>
<gene>
    <name evidence="3" type="ORF">SV7mr_11280</name>
</gene>
<dbReference type="Pfam" id="PF13360">
    <property type="entry name" value="PQQ_2"/>
    <property type="match status" value="1"/>
</dbReference>
<dbReference type="SUPFAM" id="SSF50998">
    <property type="entry name" value="Quinoprotein alcohol dehydrogenase-like"/>
    <property type="match status" value="1"/>
</dbReference>
<feature type="chain" id="PRO_5021859210" evidence="1">
    <location>
        <begin position="26"/>
        <end position="413"/>
    </location>
</feature>
<dbReference type="Proteomes" id="UP000315003">
    <property type="component" value="Chromosome"/>
</dbReference>
<keyword evidence="4" id="KW-1185">Reference proteome</keyword>
<dbReference type="InterPro" id="IPR018391">
    <property type="entry name" value="PQQ_b-propeller_rpt"/>
</dbReference>
<name>A0A517SR76_9BACT</name>
<dbReference type="PANTHER" id="PTHR34512:SF30">
    <property type="entry name" value="OUTER MEMBRANE PROTEIN ASSEMBLY FACTOR BAMB"/>
    <property type="match status" value="1"/>
</dbReference>